<name>A0A3P7PAH8_9FIRM</name>
<proteinExistence type="predicted"/>
<dbReference type="KEGG" id="cbar:PATL70BA_1291"/>
<reference evidence="2 3" key="1">
    <citation type="submission" date="2018-09" db="EMBL/GenBank/DDBJ databases">
        <authorList>
            <person name="Postec A."/>
        </authorList>
    </citation>
    <scope>NUCLEOTIDE SEQUENCE [LARGE SCALE GENOMIC DNA]</scope>
    <source>
        <strain evidence="2">70B-A</strain>
    </source>
</reference>
<accession>A0A3P7PAH8</accession>
<evidence type="ECO:0000259" key="1">
    <source>
        <dbReference type="Pfam" id="PF12323"/>
    </source>
</evidence>
<dbReference type="Pfam" id="PF12323">
    <property type="entry name" value="HTH_OrfB_IS605"/>
    <property type="match status" value="1"/>
</dbReference>
<sequence length="173" mass="19928">MGKRMTVKEKNKELAKQGQQLKSYGLVLRVYPTKEQEALINRTFGCTRFIFNNYLSTRQEYYKGEAKTLSVGKYKKDVLVPMKSLEEHSFLKEVDKFALEVACENVEDAYIRFFKGQNRYPTFKSKRTAKKSYTTKMTNNNIAVCGSVHDRDENAAINIRNYGLQILGLEAVA</sequence>
<dbReference type="Proteomes" id="UP000279029">
    <property type="component" value="Chromosome"/>
</dbReference>
<dbReference type="RefSeq" id="WP_125136545.1">
    <property type="nucleotide sequence ID" value="NZ_LR130778.1"/>
</dbReference>
<evidence type="ECO:0000313" key="3">
    <source>
        <dbReference type="Proteomes" id="UP000279029"/>
    </source>
</evidence>
<organism evidence="2 3">
    <name type="scientific">Petrocella atlantisensis</name>
    <dbReference type="NCBI Taxonomy" id="2173034"/>
    <lineage>
        <taxon>Bacteria</taxon>
        <taxon>Bacillati</taxon>
        <taxon>Bacillota</taxon>
        <taxon>Clostridia</taxon>
        <taxon>Lachnospirales</taxon>
        <taxon>Vallitaleaceae</taxon>
        <taxon>Petrocella</taxon>
    </lineage>
</organism>
<feature type="domain" description="Transposase putative helix-turn-helix" evidence="1">
    <location>
        <begin position="29"/>
        <end position="65"/>
    </location>
</feature>
<gene>
    <name evidence="2" type="ORF">PATL70BA_1291</name>
</gene>
<dbReference type="AlphaFoldDB" id="A0A3P7PAH8"/>
<keyword evidence="3" id="KW-1185">Reference proteome</keyword>
<dbReference type="EMBL" id="LR130778">
    <property type="protein sequence ID" value="VDN47173.1"/>
    <property type="molecule type" value="Genomic_DNA"/>
</dbReference>
<dbReference type="OrthoDB" id="1551477at2"/>
<dbReference type="InterPro" id="IPR021027">
    <property type="entry name" value="Transposase_put_HTH"/>
</dbReference>
<protein>
    <submittedName>
        <fullName evidence="2">Transposase</fullName>
    </submittedName>
</protein>
<evidence type="ECO:0000313" key="2">
    <source>
        <dbReference type="EMBL" id="VDN47173.1"/>
    </source>
</evidence>